<proteinExistence type="predicted"/>
<gene>
    <name evidence="1" type="ORF">A6J39_015195</name>
</gene>
<evidence type="ECO:0000313" key="2">
    <source>
        <dbReference type="Proteomes" id="UP000192511"/>
    </source>
</evidence>
<reference evidence="1" key="1">
    <citation type="submission" date="2017-12" db="EMBL/GenBank/DDBJ databases">
        <title>FDA dAtabase for Regulatory Grade micrObial Sequences (FDA-ARGOS): Supporting development and validation of Infectious Disease Dx tests.</title>
        <authorList>
            <person name="Kerrigan L."/>
            <person name="Tallon L.J."/>
            <person name="Sadzewicz L."/>
            <person name="Sengamalay N."/>
            <person name="Ott S."/>
            <person name="Godinez A."/>
            <person name="Nagaraj S."/>
            <person name="Vavikolanu K."/>
            <person name="Vyas G."/>
            <person name="Nadendla S."/>
            <person name="Aluvathingal J."/>
            <person name="Sichtig H."/>
        </authorList>
    </citation>
    <scope>NUCLEOTIDE SEQUENCE [LARGE SCALE GENOMIC DNA]</scope>
    <source>
        <strain evidence="1">FDAARGOS_200</strain>
    </source>
</reference>
<dbReference type="Proteomes" id="UP000192511">
    <property type="component" value="Unassembled WGS sequence"/>
</dbReference>
<keyword evidence="2" id="KW-1185">Reference proteome</keyword>
<dbReference type="EMBL" id="NBTX02000004">
    <property type="protein sequence ID" value="PNL62450.1"/>
    <property type="molecule type" value="Genomic_DNA"/>
</dbReference>
<organism evidence="1 2">
    <name type="scientific">Legionella anisa</name>
    <dbReference type="NCBI Taxonomy" id="28082"/>
    <lineage>
        <taxon>Bacteria</taxon>
        <taxon>Pseudomonadati</taxon>
        <taxon>Pseudomonadota</taxon>
        <taxon>Gammaproteobacteria</taxon>
        <taxon>Legionellales</taxon>
        <taxon>Legionellaceae</taxon>
        <taxon>Legionella</taxon>
    </lineage>
</organism>
<dbReference type="RefSeq" id="WP_019233819.1">
    <property type="nucleotide sequence ID" value="NZ_CAAAHR010000015.1"/>
</dbReference>
<dbReference type="GeneID" id="98065164"/>
<comment type="caution">
    <text evidence="1">The sequence shown here is derived from an EMBL/GenBank/DDBJ whole genome shotgun (WGS) entry which is preliminary data.</text>
</comment>
<name>A0AAX0WWN3_9GAMM</name>
<evidence type="ECO:0000313" key="1">
    <source>
        <dbReference type="EMBL" id="PNL62450.1"/>
    </source>
</evidence>
<sequence length="161" mass="18216">MGFKFFENLALDLDSGGKPRLYNMVGKLRIEAEHEKENKKNSLEIRSELGQLHTKLALAIDAYDKKTESATLKQRTAAFQNFAEECHKAIFAHQTNLMAAPGIGNKFKAMINNFLEQYFGVAPQFDVRISEFGQNVQFSAKFNDVKRELTPDDDMCCGLCL</sequence>
<protein>
    <submittedName>
        <fullName evidence="1">Uncharacterized protein</fullName>
    </submittedName>
</protein>
<dbReference type="AlphaFoldDB" id="A0AAX0WWN3"/>
<accession>A0AAX0WWN3</accession>